<name>A0A6P8APA1_PYRGI</name>
<protein>
    <submittedName>
        <fullName evidence="3">Uncharacterized protein</fullName>
    </submittedName>
</protein>
<gene>
    <name evidence="3" type="ORF">PgNI_11356</name>
</gene>
<reference evidence="3" key="2">
    <citation type="submission" date="2019-10" db="EMBL/GenBank/DDBJ databases">
        <authorList>
            <consortium name="NCBI Genome Project"/>
        </authorList>
    </citation>
    <scope>NUCLEOTIDE SEQUENCE</scope>
    <source>
        <strain evidence="3">NI907</strain>
    </source>
</reference>
<keyword evidence="2" id="KW-1185">Reference proteome</keyword>
<reference evidence="2 3" key="1">
    <citation type="journal article" date="2019" name="Mol. Biol. Evol.">
        <title>Blast fungal genomes show frequent chromosomal changes, gene gains and losses, and effector gene turnover.</title>
        <authorList>
            <person name="Gomez Luciano L.B."/>
            <person name="Jason Tsai I."/>
            <person name="Chuma I."/>
            <person name="Tosa Y."/>
            <person name="Chen Y.H."/>
            <person name="Li J.Y."/>
            <person name="Li M.Y."/>
            <person name="Jade Lu M.Y."/>
            <person name="Nakayashiki H."/>
            <person name="Li W.H."/>
        </authorList>
    </citation>
    <scope>NUCLEOTIDE SEQUENCE [LARGE SCALE GENOMIC DNA]</scope>
    <source>
        <strain evidence="2 3">NI907</strain>
    </source>
</reference>
<feature type="region of interest" description="Disordered" evidence="1">
    <location>
        <begin position="92"/>
        <end position="117"/>
    </location>
</feature>
<dbReference type="AlphaFoldDB" id="A0A6P8APA1"/>
<proteinExistence type="predicted"/>
<organism evidence="2 3">
    <name type="scientific">Pyricularia grisea</name>
    <name type="common">Crabgrass-specific blast fungus</name>
    <name type="synonym">Magnaporthe grisea</name>
    <dbReference type="NCBI Taxonomy" id="148305"/>
    <lineage>
        <taxon>Eukaryota</taxon>
        <taxon>Fungi</taxon>
        <taxon>Dikarya</taxon>
        <taxon>Ascomycota</taxon>
        <taxon>Pezizomycotina</taxon>
        <taxon>Sordariomycetes</taxon>
        <taxon>Sordariomycetidae</taxon>
        <taxon>Magnaporthales</taxon>
        <taxon>Pyriculariaceae</taxon>
        <taxon>Pyricularia</taxon>
    </lineage>
</organism>
<reference evidence="3" key="3">
    <citation type="submission" date="2025-08" db="UniProtKB">
        <authorList>
            <consortium name="RefSeq"/>
        </authorList>
    </citation>
    <scope>IDENTIFICATION</scope>
    <source>
        <strain evidence="3">NI907</strain>
    </source>
</reference>
<evidence type="ECO:0000313" key="2">
    <source>
        <dbReference type="Proteomes" id="UP000515153"/>
    </source>
</evidence>
<accession>A0A6P8APA1</accession>
<sequence length="376" mass="40933">MCLFSRRWETWPCGHHREDEPELEERCRARRNGDVAGCNRCIRWTDEASPIILPTRERCPECGGECDNHTNVSDAMLFFRDRDAVARRVYESRRRQQRQSPGGDAQYGGCPQVGGRPNQHFNTAESFLDSLRRSARSLPTRGNGSPSLGASPKLPLALQEAIRRFRRQRPGQNRPILIDRNLAPGVGGDRIPSSPRTPLSSGMHHNSNHFGLGNHLGRSQTPMPIGGHGFQLPVPSSTPLDGLFEDFHGPGNMRGGTMPAAYHTVPPGPEAGGSNNPFDGLLREIRASRNSSTGIGDMELPVRTSARPLSDIGLGVGQTAFPVHELQDPVILSPTEGIARVPGGLVVFNPSIVGYPPGARDGSGLYGYTGEAHEWP</sequence>
<dbReference type="GeneID" id="41966228"/>
<dbReference type="RefSeq" id="XP_030976727.1">
    <property type="nucleotide sequence ID" value="XM_031131323.1"/>
</dbReference>
<dbReference type="Proteomes" id="UP000515153">
    <property type="component" value="Chromosome VI"/>
</dbReference>
<evidence type="ECO:0000256" key="1">
    <source>
        <dbReference type="SAM" id="MobiDB-lite"/>
    </source>
</evidence>
<evidence type="ECO:0000313" key="3">
    <source>
        <dbReference type="RefSeq" id="XP_030976727.1"/>
    </source>
</evidence>
<dbReference type="KEGG" id="pgri:PgNI_11356"/>